<dbReference type="Proteomes" id="UP000034181">
    <property type="component" value="Unassembled WGS sequence"/>
</dbReference>
<comment type="caution">
    <text evidence="2">The sequence shown here is derived from an EMBL/GenBank/DDBJ whole genome shotgun (WGS) entry which is preliminary data.</text>
</comment>
<evidence type="ECO:0000313" key="2">
    <source>
        <dbReference type="EMBL" id="KKQ75633.1"/>
    </source>
</evidence>
<name>A0A0G0K7L1_9BACT</name>
<protein>
    <recommendedName>
        <fullName evidence="4">DUF4012 domain-containing protein</fullName>
    </recommendedName>
</protein>
<evidence type="ECO:0000256" key="1">
    <source>
        <dbReference type="SAM" id="Phobius"/>
    </source>
</evidence>
<sequence>MKDLIIPQIKLEEEIRQIKPVTAPDPTTKGIMINKFINRIRLKRKKTWVTIAGIVTLIFLILLVILVLPAIRVYNEANLLRADATDLQVAVDSQDISKIKAEIFDIKTHLVAFQGAYKSLGWIRFIPLLGVYWKDGDAAVNAGLQGLEAGEILIATVEPYADIIGFSGGSVQASSGEESANDRIEFLIQTIQEIAPKMDVISQKAQKAHEELTKIDPSRYPEEFRGIKVKQKLTEVLDMAEQGTKMLADSKPLIEQAPYLLGIDGTRTYLLLFQNDKELRPTGGFITAYSIVKVTKGKLQPVSSSDIYSLDARYTKIIQAPDPLALYLKGPYTLSKTLFLRDMNWEPDFRTSMELFYSEAKKAGMIEVDGIIAVDTQVVVNILDALGEIGVPGFGNFSTKVEPKCDCPQVIYALEDYADVEGPVVWSENTGEIVFAPKNYGKNRKEIVGPLMNSVLSNALGQPKEKLPDLFEAAWNSAIEKHVLVYMTDEKSQTAVEKFNMAGRISEFEGDYLHINDANLGGRKSNLYVTQEVHQSYEVGESGDIEKTVEVTYKNPKAYDGWLNSVLPNWTRIYVPKGSELISMEGFEDKYDPYEEFGKTVFTGGFLVRPQGVSKITVKYKLPFKANKNLSLLIQKQPGTGSPLYITTMGKKEDEFFLTTDKEIRLGL</sequence>
<keyword evidence="1" id="KW-0472">Membrane</keyword>
<gene>
    <name evidence="2" type="ORF">US96_C0008G0019</name>
</gene>
<dbReference type="Pfam" id="PF13196">
    <property type="entry name" value="DUF4012"/>
    <property type="match status" value="1"/>
</dbReference>
<organism evidence="2 3">
    <name type="scientific">Candidatus Woesebacteria bacterium GW2011_GWB1_38_5b</name>
    <dbReference type="NCBI Taxonomy" id="1618569"/>
    <lineage>
        <taxon>Bacteria</taxon>
        <taxon>Candidatus Woeseibacteriota</taxon>
    </lineage>
</organism>
<evidence type="ECO:0008006" key="4">
    <source>
        <dbReference type="Google" id="ProtNLM"/>
    </source>
</evidence>
<proteinExistence type="predicted"/>
<evidence type="ECO:0000313" key="3">
    <source>
        <dbReference type="Proteomes" id="UP000034181"/>
    </source>
</evidence>
<reference evidence="2 3" key="1">
    <citation type="journal article" date="2015" name="Nature">
        <title>rRNA introns, odd ribosomes, and small enigmatic genomes across a large radiation of phyla.</title>
        <authorList>
            <person name="Brown C.T."/>
            <person name="Hug L.A."/>
            <person name="Thomas B.C."/>
            <person name="Sharon I."/>
            <person name="Castelle C.J."/>
            <person name="Singh A."/>
            <person name="Wilkins M.J."/>
            <person name="Williams K.H."/>
            <person name="Banfield J.F."/>
        </authorList>
    </citation>
    <scope>NUCLEOTIDE SEQUENCE [LARGE SCALE GENOMIC DNA]</scope>
</reference>
<keyword evidence="1" id="KW-1133">Transmembrane helix</keyword>
<dbReference type="AlphaFoldDB" id="A0A0G0K7L1"/>
<feature type="transmembrane region" description="Helical" evidence="1">
    <location>
        <begin position="48"/>
        <end position="71"/>
    </location>
</feature>
<dbReference type="InterPro" id="IPR025101">
    <property type="entry name" value="DUF4012"/>
</dbReference>
<dbReference type="EMBL" id="LBUZ01000008">
    <property type="protein sequence ID" value="KKQ75633.1"/>
    <property type="molecule type" value="Genomic_DNA"/>
</dbReference>
<keyword evidence="1" id="KW-0812">Transmembrane</keyword>
<accession>A0A0G0K7L1</accession>